<dbReference type="GO" id="GO:0015937">
    <property type="term" value="P:coenzyme A biosynthetic process"/>
    <property type="evidence" value="ECO:0007669"/>
    <property type="project" value="UniProtKB-UniRule"/>
</dbReference>
<evidence type="ECO:0000256" key="3">
    <source>
        <dbReference type="ARBA" id="ARBA00022840"/>
    </source>
</evidence>
<comment type="similarity">
    <text evidence="1 5">Belongs to the CoaE family.</text>
</comment>
<keyword evidence="3 5" id="KW-0067">ATP-binding</keyword>
<dbReference type="eggNOG" id="COG0237">
    <property type="taxonomic scope" value="Bacteria"/>
</dbReference>
<accession>I3Z1R8</accession>
<dbReference type="PROSITE" id="PS51219">
    <property type="entry name" value="DPCK"/>
    <property type="match status" value="1"/>
</dbReference>
<dbReference type="RefSeq" id="WP_014771199.1">
    <property type="nucleotide sequence ID" value="NC_018010.1"/>
</dbReference>
<keyword evidence="5" id="KW-0808">Transferase</keyword>
<evidence type="ECO:0000256" key="2">
    <source>
        <dbReference type="ARBA" id="ARBA00022741"/>
    </source>
</evidence>
<keyword evidence="2 5" id="KW-0547">Nucleotide-binding</keyword>
<dbReference type="PANTHER" id="PTHR10695">
    <property type="entry name" value="DEPHOSPHO-COA KINASE-RELATED"/>
    <property type="match status" value="1"/>
</dbReference>
<evidence type="ECO:0000256" key="6">
    <source>
        <dbReference type="NCBIfam" id="TIGR00152"/>
    </source>
</evidence>
<name>I3Z1R8_BELBD</name>
<keyword evidence="8" id="KW-1185">Reference proteome</keyword>
<organism evidence="7 8">
    <name type="scientific">Belliella baltica (strain DSM 15883 / CIP 108006 / LMG 21964 / BA134)</name>
    <dbReference type="NCBI Taxonomy" id="866536"/>
    <lineage>
        <taxon>Bacteria</taxon>
        <taxon>Pseudomonadati</taxon>
        <taxon>Bacteroidota</taxon>
        <taxon>Cytophagia</taxon>
        <taxon>Cytophagales</taxon>
        <taxon>Cyclobacteriaceae</taxon>
        <taxon>Belliella</taxon>
    </lineage>
</organism>
<dbReference type="UniPathway" id="UPA00241">
    <property type="reaction ID" value="UER00356"/>
</dbReference>
<dbReference type="EC" id="2.7.1.24" evidence="5 6"/>
<dbReference type="OrthoDB" id="9812943at2"/>
<protein>
    <recommendedName>
        <fullName evidence="5 6">Dephospho-CoA kinase</fullName>
        <ecNumber evidence="5 6">2.7.1.24</ecNumber>
    </recommendedName>
    <alternativeName>
        <fullName evidence="5">Dephosphocoenzyme A kinase</fullName>
    </alternativeName>
</protein>
<dbReference type="CDD" id="cd02022">
    <property type="entry name" value="DPCK"/>
    <property type="match status" value="1"/>
</dbReference>
<keyword evidence="4 5" id="KW-0173">Coenzyme A biosynthesis</keyword>
<comment type="subcellular location">
    <subcellularLocation>
        <location evidence="5">Cytoplasm</location>
    </subcellularLocation>
</comment>
<evidence type="ECO:0000256" key="1">
    <source>
        <dbReference type="ARBA" id="ARBA00009018"/>
    </source>
</evidence>
<dbReference type="STRING" id="866536.Belba_0528"/>
<dbReference type="Gene3D" id="3.40.50.300">
    <property type="entry name" value="P-loop containing nucleotide triphosphate hydrolases"/>
    <property type="match status" value="1"/>
</dbReference>
<dbReference type="EMBL" id="CP003281">
    <property type="protein sequence ID" value="AFL83186.1"/>
    <property type="molecule type" value="Genomic_DNA"/>
</dbReference>
<keyword evidence="5 7" id="KW-0418">Kinase</keyword>
<gene>
    <name evidence="5" type="primary">coaE</name>
    <name evidence="7" type="ordered locus">Belba_0528</name>
</gene>
<dbReference type="PRINTS" id="PR00988">
    <property type="entry name" value="URIDINKINASE"/>
</dbReference>
<dbReference type="GO" id="GO:0005737">
    <property type="term" value="C:cytoplasm"/>
    <property type="evidence" value="ECO:0007669"/>
    <property type="project" value="UniProtKB-SubCell"/>
</dbReference>
<feature type="binding site" evidence="5">
    <location>
        <begin position="16"/>
        <end position="21"/>
    </location>
    <ligand>
        <name>ATP</name>
        <dbReference type="ChEBI" id="CHEBI:30616"/>
    </ligand>
</feature>
<dbReference type="HOGENOM" id="CLU_057180_3_1_10"/>
<comment type="catalytic activity">
    <reaction evidence="5">
        <text>3'-dephospho-CoA + ATP = ADP + CoA + H(+)</text>
        <dbReference type="Rhea" id="RHEA:18245"/>
        <dbReference type="ChEBI" id="CHEBI:15378"/>
        <dbReference type="ChEBI" id="CHEBI:30616"/>
        <dbReference type="ChEBI" id="CHEBI:57287"/>
        <dbReference type="ChEBI" id="CHEBI:57328"/>
        <dbReference type="ChEBI" id="CHEBI:456216"/>
        <dbReference type="EC" id="2.7.1.24"/>
    </reaction>
</comment>
<dbReference type="SUPFAM" id="SSF52540">
    <property type="entry name" value="P-loop containing nucleoside triphosphate hydrolases"/>
    <property type="match status" value="1"/>
</dbReference>
<dbReference type="Proteomes" id="UP000006050">
    <property type="component" value="Chromosome"/>
</dbReference>
<evidence type="ECO:0000256" key="4">
    <source>
        <dbReference type="ARBA" id="ARBA00022993"/>
    </source>
</evidence>
<dbReference type="GO" id="GO:0005524">
    <property type="term" value="F:ATP binding"/>
    <property type="evidence" value="ECO:0007669"/>
    <property type="project" value="UniProtKB-UniRule"/>
</dbReference>
<evidence type="ECO:0000256" key="5">
    <source>
        <dbReference type="HAMAP-Rule" id="MF_00376"/>
    </source>
</evidence>
<evidence type="ECO:0000313" key="7">
    <source>
        <dbReference type="EMBL" id="AFL83186.1"/>
    </source>
</evidence>
<dbReference type="KEGG" id="bbd:Belba_0528"/>
<dbReference type="PATRIC" id="fig|866536.3.peg.543"/>
<dbReference type="Pfam" id="PF01121">
    <property type="entry name" value="CoaE"/>
    <property type="match status" value="1"/>
</dbReference>
<dbReference type="InterPro" id="IPR001977">
    <property type="entry name" value="Depp_CoAkinase"/>
</dbReference>
<sequence length="201" mass="22626">MTKNKPILIGITGGIGSGKSTVARIFSILGIPIYYADDRAKWLMENNENLIAGIKAAFGEESFFENGKLNRKFLSTEVFGSPEKTKIINNLVHPAVKKDFEAWSSSQNAPYVLKEAALLFETGSYKELDKIITVTSPIKVRINRVLMRDPHRSEEQIHAIIDQQMPDEEKTSNSDFIIKNTDNKLLIPQVLKLHESLLKLV</sequence>
<dbReference type="NCBIfam" id="TIGR00152">
    <property type="entry name" value="dephospho-CoA kinase"/>
    <property type="match status" value="1"/>
</dbReference>
<keyword evidence="5" id="KW-0963">Cytoplasm</keyword>
<dbReference type="AlphaFoldDB" id="I3Z1R8"/>
<evidence type="ECO:0000313" key="8">
    <source>
        <dbReference type="Proteomes" id="UP000006050"/>
    </source>
</evidence>
<reference evidence="8" key="1">
    <citation type="submission" date="2012-06" db="EMBL/GenBank/DDBJ databases">
        <title>The complete genome of Belliella baltica DSM 15883.</title>
        <authorList>
            <person name="Lucas S."/>
            <person name="Copeland A."/>
            <person name="Lapidus A."/>
            <person name="Goodwin L."/>
            <person name="Pitluck S."/>
            <person name="Peters L."/>
            <person name="Mikhailova N."/>
            <person name="Davenport K."/>
            <person name="Kyrpides N."/>
            <person name="Mavromatis K."/>
            <person name="Pagani I."/>
            <person name="Ivanova N."/>
            <person name="Ovchinnikova G."/>
            <person name="Zeytun A."/>
            <person name="Detter J.C."/>
            <person name="Han C."/>
            <person name="Land M."/>
            <person name="Hauser L."/>
            <person name="Markowitz V."/>
            <person name="Cheng J.-F."/>
            <person name="Hugenholtz P."/>
            <person name="Woyke T."/>
            <person name="Wu D."/>
            <person name="Tindall B."/>
            <person name="Pomrenke H."/>
            <person name="Brambilla E."/>
            <person name="Klenk H.-P."/>
            <person name="Eisen J.A."/>
        </authorList>
    </citation>
    <scope>NUCLEOTIDE SEQUENCE [LARGE SCALE GENOMIC DNA]</scope>
    <source>
        <strain evidence="8">DSM 15883 / CIP 108006 / LMG 21964 / BA134</strain>
    </source>
</reference>
<comment type="function">
    <text evidence="5">Catalyzes the phosphorylation of the 3'-hydroxyl group of dephosphocoenzyme A to form coenzyme A.</text>
</comment>
<comment type="pathway">
    <text evidence="5">Cofactor biosynthesis; coenzyme A biosynthesis; CoA from (R)-pantothenate: step 5/5.</text>
</comment>
<proteinExistence type="inferred from homology"/>
<dbReference type="InterPro" id="IPR027417">
    <property type="entry name" value="P-loop_NTPase"/>
</dbReference>
<dbReference type="PANTHER" id="PTHR10695:SF46">
    <property type="entry name" value="BIFUNCTIONAL COENZYME A SYNTHASE-RELATED"/>
    <property type="match status" value="1"/>
</dbReference>
<dbReference type="GO" id="GO:0004140">
    <property type="term" value="F:dephospho-CoA kinase activity"/>
    <property type="evidence" value="ECO:0007669"/>
    <property type="project" value="UniProtKB-UniRule"/>
</dbReference>
<dbReference type="HAMAP" id="MF_00376">
    <property type="entry name" value="Dephospho_CoA_kinase"/>
    <property type="match status" value="1"/>
</dbReference>